<keyword evidence="1" id="KW-0732">Signal</keyword>
<organism evidence="2 3">
    <name type="scientific">Hyaloperonospora brassicae</name>
    <name type="common">Brassica downy mildew</name>
    <name type="synonym">Peronospora brassicae</name>
    <dbReference type="NCBI Taxonomy" id="162125"/>
    <lineage>
        <taxon>Eukaryota</taxon>
        <taxon>Sar</taxon>
        <taxon>Stramenopiles</taxon>
        <taxon>Oomycota</taxon>
        <taxon>Peronosporomycetes</taxon>
        <taxon>Peronosporales</taxon>
        <taxon>Peronosporaceae</taxon>
        <taxon>Hyaloperonospora</taxon>
    </lineage>
</organism>
<dbReference type="Proteomes" id="UP001162031">
    <property type="component" value="Unassembled WGS sequence"/>
</dbReference>
<accession>A0AAV0U084</accession>
<name>A0AAV0U084_HYABA</name>
<reference evidence="2" key="1">
    <citation type="submission" date="2022-12" db="EMBL/GenBank/DDBJ databases">
        <authorList>
            <person name="Webb A."/>
        </authorList>
    </citation>
    <scope>NUCLEOTIDE SEQUENCE</scope>
    <source>
        <strain evidence="2">Hp1</strain>
    </source>
</reference>
<keyword evidence="3" id="KW-1185">Reference proteome</keyword>
<evidence type="ECO:0000256" key="1">
    <source>
        <dbReference type="SAM" id="SignalP"/>
    </source>
</evidence>
<feature type="chain" id="PRO_5043460390" evidence="1">
    <location>
        <begin position="19"/>
        <end position="505"/>
    </location>
</feature>
<sequence length="505" mass="56902">MTARTLLRLLLLHDRLETADDWDGALEEEGQLHGNATDMDDEQEARRRRALRIVGAIGDVVPHLPNYSAVSTKLTALMHYGEKVDAGQLHQLVQQWLQQSHRTLFRKWLVCDWLQCSQLTITAGDAEELVQWRHALVVATLHEVVKSLKWTLLRILHAVNEAMETRCTDDRDAKGTIDTSTAASMQAIGTVEELLDFCFLRAEQLASYSLLCAAKLHALAVKTQRSATKLVEDEEVLVRLRWAFMLKPMLFRPLLQHAIALRTIAEKSAAHHVRTSTALSGLVNLVDATSRATILLEMRAMGNELDRAFARGAKHIRRLVLTSTCRAAIESAVREYVQTLSNGAKERLLAELERDLDEAPPHLFPHIFIYLSLLLGATLSPRVPGHQNPVTFRAVSILLSLFDRRGHDVDSCQDVLGQLLHPALADDPMWLDEQNSSLYIETIARLSETATIQVEPQKLTWVVTMALHYLLFECDVKLLHRHQATLTQCVPQRTVRLVNIRLGNC</sequence>
<evidence type="ECO:0000313" key="2">
    <source>
        <dbReference type="EMBL" id="CAI5729250.1"/>
    </source>
</evidence>
<dbReference type="EMBL" id="CANTFL010000981">
    <property type="protein sequence ID" value="CAI5729250.1"/>
    <property type="molecule type" value="Genomic_DNA"/>
</dbReference>
<comment type="caution">
    <text evidence="2">The sequence shown here is derived from an EMBL/GenBank/DDBJ whole genome shotgun (WGS) entry which is preliminary data.</text>
</comment>
<proteinExistence type="predicted"/>
<protein>
    <submittedName>
        <fullName evidence="2">Uncharacterized protein</fullName>
    </submittedName>
</protein>
<dbReference type="AlphaFoldDB" id="A0AAV0U084"/>
<feature type="signal peptide" evidence="1">
    <location>
        <begin position="1"/>
        <end position="18"/>
    </location>
</feature>
<evidence type="ECO:0000313" key="3">
    <source>
        <dbReference type="Proteomes" id="UP001162031"/>
    </source>
</evidence>
<gene>
    <name evidence="2" type="ORF">HBR001_LOCUS4517</name>
</gene>